<dbReference type="RefSeq" id="WP_289956176.1">
    <property type="nucleotide sequence ID" value="NZ_JAUEMJ010000002.1"/>
</dbReference>
<keyword evidence="7 8" id="KW-0472">Membrane</keyword>
<keyword evidence="6" id="KW-0051">Antiviral defense</keyword>
<evidence type="ECO:0000313" key="11">
    <source>
        <dbReference type="Proteomes" id="UP001171902"/>
    </source>
</evidence>
<sequence>MEIVMGNPPPETARIALDEVYRQIEHARVNVSQADTKAALLAAGAIPITALLLAAPSLTEGVNVASVFGWLGAASMLFGIAFLGAAVWPRLSGRTGIRSGARRSPDEIVAATLLTSKDPDQQLLDAAEELSMLATLALGKFRKVRTAMFCFAVAAPLMAAAAIGFAVSG</sequence>
<keyword evidence="3 8" id="KW-0812">Transmembrane</keyword>
<keyword evidence="11" id="KW-1185">Reference proteome</keyword>
<proteinExistence type="predicted"/>
<keyword evidence="2" id="KW-1003">Cell membrane</keyword>
<dbReference type="EMBL" id="JAUEMJ010000002">
    <property type="protein sequence ID" value="MDN3239422.1"/>
    <property type="molecule type" value="Genomic_DNA"/>
</dbReference>
<evidence type="ECO:0000256" key="6">
    <source>
        <dbReference type="ARBA" id="ARBA00023118"/>
    </source>
</evidence>
<name>A0ABT7YLC0_9ACTN</name>
<feature type="transmembrane region" description="Helical" evidence="8">
    <location>
        <begin position="146"/>
        <end position="167"/>
    </location>
</feature>
<evidence type="ECO:0000256" key="2">
    <source>
        <dbReference type="ARBA" id="ARBA00022475"/>
    </source>
</evidence>
<comment type="caution">
    <text evidence="10">The sequence shown here is derived from an EMBL/GenBank/DDBJ whole genome shotgun (WGS) entry which is preliminary data.</text>
</comment>
<evidence type="ECO:0000256" key="3">
    <source>
        <dbReference type="ARBA" id="ARBA00022692"/>
    </source>
</evidence>
<protein>
    <submittedName>
        <fullName evidence="10">DUF5706 domain-containing protein</fullName>
    </submittedName>
</protein>
<evidence type="ECO:0000256" key="8">
    <source>
        <dbReference type="SAM" id="Phobius"/>
    </source>
</evidence>
<reference evidence="10" key="1">
    <citation type="submission" date="2023-06" db="EMBL/GenBank/DDBJ databases">
        <title>Gycomyces niveus sp.nov., a novel actinomycete isolated from soil in Shouguang.</title>
        <authorList>
            <person name="Yang X."/>
            <person name="Zhao J."/>
        </authorList>
    </citation>
    <scope>NUCLEOTIDE SEQUENCE</scope>
    <source>
        <strain evidence="10">NEAU C2</strain>
    </source>
</reference>
<evidence type="ECO:0000313" key="10">
    <source>
        <dbReference type="EMBL" id="MDN3239422.1"/>
    </source>
</evidence>
<dbReference type="InterPro" id="IPR043760">
    <property type="entry name" value="PycTM_dom"/>
</dbReference>
<feature type="transmembrane region" description="Helical" evidence="8">
    <location>
        <begin position="38"/>
        <end position="55"/>
    </location>
</feature>
<evidence type="ECO:0000256" key="1">
    <source>
        <dbReference type="ARBA" id="ARBA00004236"/>
    </source>
</evidence>
<feature type="transmembrane region" description="Helical" evidence="8">
    <location>
        <begin position="67"/>
        <end position="88"/>
    </location>
</feature>
<organism evidence="10 11">
    <name type="scientific">Glycomyces tritici</name>
    <dbReference type="NCBI Taxonomy" id="2665176"/>
    <lineage>
        <taxon>Bacteria</taxon>
        <taxon>Bacillati</taxon>
        <taxon>Actinomycetota</taxon>
        <taxon>Actinomycetes</taxon>
        <taxon>Glycomycetales</taxon>
        <taxon>Glycomycetaceae</taxon>
        <taxon>Glycomyces</taxon>
    </lineage>
</organism>
<evidence type="ECO:0000256" key="5">
    <source>
        <dbReference type="ARBA" id="ARBA00022989"/>
    </source>
</evidence>
<gene>
    <name evidence="10" type="ORF">QWI33_06775</name>
</gene>
<evidence type="ECO:0000256" key="7">
    <source>
        <dbReference type="ARBA" id="ARBA00023136"/>
    </source>
</evidence>
<keyword evidence="5 8" id="KW-1133">Transmembrane helix</keyword>
<dbReference type="Pfam" id="PF18967">
    <property type="entry name" value="PycTM"/>
    <property type="match status" value="1"/>
</dbReference>
<feature type="domain" description="Pycsar effector protein" evidence="9">
    <location>
        <begin position="21"/>
        <end position="164"/>
    </location>
</feature>
<accession>A0ABT7YLC0</accession>
<evidence type="ECO:0000259" key="9">
    <source>
        <dbReference type="Pfam" id="PF18967"/>
    </source>
</evidence>
<dbReference type="Proteomes" id="UP001171902">
    <property type="component" value="Unassembled WGS sequence"/>
</dbReference>
<comment type="subcellular location">
    <subcellularLocation>
        <location evidence="1">Cell membrane</location>
    </subcellularLocation>
</comment>
<keyword evidence="4" id="KW-0547">Nucleotide-binding</keyword>
<evidence type="ECO:0000256" key="4">
    <source>
        <dbReference type="ARBA" id="ARBA00022741"/>
    </source>
</evidence>